<dbReference type="AlphaFoldDB" id="A0A381SQW8"/>
<gene>
    <name evidence="1" type="ORF">METZ01_LOCUS59279</name>
</gene>
<protein>
    <submittedName>
        <fullName evidence="1">Uncharacterized protein</fullName>
    </submittedName>
</protein>
<dbReference type="EMBL" id="UINC01003449">
    <property type="protein sequence ID" value="SVA06425.1"/>
    <property type="molecule type" value="Genomic_DNA"/>
</dbReference>
<proteinExistence type="predicted"/>
<organism evidence="1">
    <name type="scientific">marine metagenome</name>
    <dbReference type="NCBI Taxonomy" id="408172"/>
    <lineage>
        <taxon>unclassified sequences</taxon>
        <taxon>metagenomes</taxon>
        <taxon>ecological metagenomes</taxon>
    </lineage>
</organism>
<reference evidence="1" key="1">
    <citation type="submission" date="2018-05" db="EMBL/GenBank/DDBJ databases">
        <authorList>
            <person name="Lanie J.A."/>
            <person name="Ng W.-L."/>
            <person name="Kazmierczak K.M."/>
            <person name="Andrzejewski T.M."/>
            <person name="Davidsen T.M."/>
            <person name="Wayne K.J."/>
            <person name="Tettelin H."/>
            <person name="Glass J.I."/>
            <person name="Rusch D."/>
            <person name="Podicherti R."/>
            <person name="Tsui H.-C.T."/>
            <person name="Winkler M.E."/>
        </authorList>
    </citation>
    <scope>NUCLEOTIDE SEQUENCE</scope>
</reference>
<accession>A0A381SQW8</accession>
<name>A0A381SQW8_9ZZZZ</name>
<sequence length="46" mass="4759">MLNDSGAPQTVCHAIKVLGAPPTHIPAMLPTGISKVERSFAAESQS</sequence>
<evidence type="ECO:0000313" key="1">
    <source>
        <dbReference type="EMBL" id="SVA06425.1"/>
    </source>
</evidence>